<dbReference type="SUPFAM" id="SSF50249">
    <property type="entry name" value="Nucleic acid-binding proteins"/>
    <property type="match status" value="1"/>
</dbReference>
<dbReference type="EMBL" id="LNRQ01000008">
    <property type="protein sequence ID" value="KZM84163.1"/>
    <property type="molecule type" value="Genomic_DNA"/>
</dbReference>
<proteinExistence type="predicted"/>
<accession>A0A175YL13</accession>
<sequence>MPVHLTANAISAIHAGDLNAKPLVQVLDIKARTIANQERYRLVISDGELTQDAMIATQLNDRVKTGQIVTGSVVQLIDYVCNSVHSRKYVVHFSLALISPR</sequence>
<dbReference type="Gene3D" id="2.40.50.140">
    <property type="entry name" value="Nucleic acid-binding proteins"/>
    <property type="match status" value="1"/>
</dbReference>
<gene>
    <name evidence="2" type="ORF">DCAR_028290</name>
</gene>
<reference evidence="2" key="1">
    <citation type="journal article" date="2016" name="Nat. Genet.">
        <title>A high-quality carrot genome assembly provides new insights into carotenoid accumulation and asterid genome evolution.</title>
        <authorList>
            <person name="Iorizzo M."/>
            <person name="Ellison S."/>
            <person name="Senalik D."/>
            <person name="Zeng P."/>
            <person name="Satapoomin P."/>
            <person name="Huang J."/>
            <person name="Bowman M."/>
            <person name="Iovene M."/>
            <person name="Sanseverino W."/>
            <person name="Cavagnaro P."/>
            <person name="Yildiz M."/>
            <person name="Macko-Podgorni A."/>
            <person name="Moranska E."/>
            <person name="Grzebelus E."/>
            <person name="Grzebelus D."/>
            <person name="Ashrafi H."/>
            <person name="Zheng Z."/>
            <person name="Cheng S."/>
            <person name="Spooner D."/>
            <person name="Van Deynze A."/>
            <person name="Simon P."/>
        </authorList>
    </citation>
    <scope>NUCLEOTIDE SEQUENCE [LARGE SCALE GENOMIC DNA]</scope>
    <source>
        <tissue evidence="2">Leaf</tissue>
    </source>
</reference>
<comment type="caution">
    <text evidence="2">The sequence shown here is derived from an EMBL/GenBank/DDBJ whole genome shotgun (WGS) entry which is preliminary data.</text>
</comment>
<dbReference type="AlphaFoldDB" id="A0A175YL13"/>
<feature type="domain" description="Replication factor-A protein 1 N-terminal" evidence="1">
    <location>
        <begin position="5"/>
        <end position="96"/>
    </location>
</feature>
<dbReference type="Gramene" id="KZM84163">
    <property type="protein sequence ID" value="KZM84163"/>
    <property type="gene ID" value="DCAR_028290"/>
</dbReference>
<name>A0A175YL13_DAUCS</name>
<dbReference type="Pfam" id="PF04057">
    <property type="entry name" value="Rep-A_N"/>
    <property type="match status" value="1"/>
</dbReference>
<dbReference type="GO" id="GO:0006260">
    <property type="term" value="P:DNA replication"/>
    <property type="evidence" value="ECO:0007669"/>
    <property type="project" value="InterPro"/>
</dbReference>
<dbReference type="InterPro" id="IPR012340">
    <property type="entry name" value="NA-bd_OB-fold"/>
</dbReference>
<organism evidence="2">
    <name type="scientific">Daucus carota subsp. sativus</name>
    <name type="common">Carrot</name>
    <dbReference type="NCBI Taxonomy" id="79200"/>
    <lineage>
        <taxon>Eukaryota</taxon>
        <taxon>Viridiplantae</taxon>
        <taxon>Streptophyta</taxon>
        <taxon>Embryophyta</taxon>
        <taxon>Tracheophyta</taxon>
        <taxon>Spermatophyta</taxon>
        <taxon>Magnoliopsida</taxon>
        <taxon>eudicotyledons</taxon>
        <taxon>Gunneridae</taxon>
        <taxon>Pentapetalae</taxon>
        <taxon>asterids</taxon>
        <taxon>campanulids</taxon>
        <taxon>Apiales</taxon>
        <taxon>Apiaceae</taxon>
        <taxon>Apioideae</taxon>
        <taxon>Scandiceae</taxon>
        <taxon>Daucinae</taxon>
        <taxon>Daucus</taxon>
        <taxon>Daucus sect. Daucus</taxon>
    </lineage>
</organism>
<dbReference type="GO" id="GO:0005634">
    <property type="term" value="C:nucleus"/>
    <property type="evidence" value="ECO:0007669"/>
    <property type="project" value="InterPro"/>
</dbReference>
<dbReference type="OMA" id="DAMIATQ"/>
<evidence type="ECO:0000313" key="2">
    <source>
        <dbReference type="EMBL" id="KZM84163.1"/>
    </source>
</evidence>
<evidence type="ECO:0000259" key="1">
    <source>
        <dbReference type="Pfam" id="PF04057"/>
    </source>
</evidence>
<dbReference type="InterPro" id="IPR007199">
    <property type="entry name" value="Rep_factor-A_N"/>
</dbReference>
<dbReference type="CDD" id="cd04477">
    <property type="entry name" value="RPA1N"/>
    <property type="match status" value="1"/>
</dbReference>
<dbReference type="FunFam" id="2.40.50.140:FF:000117">
    <property type="entry name" value="Replication protein A subunit"/>
    <property type="match status" value="1"/>
</dbReference>
<dbReference type="GO" id="GO:0003677">
    <property type="term" value="F:DNA binding"/>
    <property type="evidence" value="ECO:0007669"/>
    <property type="project" value="InterPro"/>
</dbReference>
<dbReference type="STRING" id="79200.A0A175YL13"/>
<protein>
    <recommendedName>
        <fullName evidence="1">Replication factor-A protein 1 N-terminal domain-containing protein</fullName>
    </recommendedName>
</protein>